<evidence type="ECO:0000256" key="1">
    <source>
        <dbReference type="ARBA" id="ARBA00022553"/>
    </source>
</evidence>
<keyword evidence="1 2" id="KW-0597">Phosphoprotein</keyword>
<dbReference type="Proteomes" id="UP001062165">
    <property type="component" value="Chromosome"/>
</dbReference>
<evidence type="ECO:0000259" key="3">
    <source>
        <dbReference type="PROSITE" id="PS50110"/>
    </source>
</evidence>
<dbReference type="EMBL" id="CP106735">
    <property type="protein sequence ID" value="UXX81081.1"/>
    <property type="molecule type" value="Genomic_DNA"/>
</dbReference>
<reference evidence="4" key="1">
    <citation type="submission" date="2022-10" db="EMBL/GenBank/DDBJ databases">
        <title>Comparative genomics and taxonomic characterization of three novel marine species of genus Reichenbachiella exhibiting antioxidant and polysaccharide degradation activities.</title>
        <authorList>
            <person name="Muhammad N."/>
            <person name="Lee Y.-J."/>
            <person name="Ko J."/>
            <person name="Kim S.-G."/>
        </authorList>
    </citation>
    <scope>NUCLEOTIDE SEQUENCE</scope>
    <source>
        <strain evidence="4">Wsw4-B4</strain>
    </source>
</reference>
<name>A0ABY6D4K9_9BACT</name>
<keyword evidence="5" id="KW-1185">Reference proteome</keyword>
<feature type="modified residue" description="4-aspartylphosphate" evidence="2">
    <location>
        <position position="53"/>
    </location>
</feature>
<dbReference type="InterPro" id="IPR011006">
    <property type="entry name" value="CheY-like_superfamily"/>
</dbReference>
<dbReference type="InterPro" id="IPR050595">
    <property type="entry name" value="Bact_response_regulator"/>
</dbReference>
<dbReference type="InterPro" id="IPR001789">
    <property type="entry name" value="Sig_transdc_resp-reg_receiver"/>
</dbReference>
<evidence type="ECO:0000313" key="5">
    <source>
        <dbReference type="Proteomes" id="UP001062165"/>
    </source>
</evidence>
<feature type="domain" description="Response regulatory" evidence="3">
    <location>
        <begin position="3"/>
        <end position="118"/>
    </location>
</feature>
<dbReference type="RefSeq" id="WP_263052810.1">
    <property type="nucleotide sequence ID" value="NZ_CP106735.1"/>
</dbReference>
<proteinExistence type="predicted"/>
<evidence type="ECO:0000313" key="4">
    <source>
        <dbReference type="EMBL" id="UXX81081.1"/>
    </source>
</evidence>
<accession>A0ABY6D4K9</accession>
<dbReference type="SUPFAM" id="SSF52172">
    <property type="entry name" value="CheY-like"/>
    <property type="match status" value="1"/>
</dbReference>
<gene>
    <name evidence="4" type="ORF">N7E81_08205</name>
</gene>
<dbReference type="SMART" id="SM00448">
    <property type="entry name" value="REC"/>
    <property type="match status" value="1"/>
</dbReference>
<protein>
    <submittedName>
        <fullName evidence="4">Response regulator</fullName>
    </submittedName>
</protein>
<dbReference type="Gene3D" id="3.40.50.2300">
    <property type="match status" value="1"/>
</dbReference>
<dbReference type="PANTHER" id="PTHR44591">
    <property type="entry name" value="STRESS RESPONSE REGULATOR PROTEIN 1"/>
    <property type="match status" value="1"/>
</dbReference>
<dbReference type="PANTHER" id="PTHR44591:SF3">
    <property type="entry name" value="RESPONSE REGULATORY DOMAIN-CONTAINING PROTEIN"/>
    <property type="match status" value="1"/>
</dbReference>
<dbReference type="Pfam" id="PF00072">
    <property type="entry name" value="Response_reg"/>
    <property type="match status" value="1"/>
</dbReference>
<organism evidence="4 5">
    <name type="scientific">Reichenbachiella carrageenanivorans</name>
    <dbReference type="NCBI Taxonomy" id="2979869"/>
    <lineage>
        <taxon>Bacteria</taxon>
        <taxon>Pseudomonadati</taxon>
        <taxon>Bacteroidota</taxon>
        <taxon>Cytophagia</taxon>
        <taxon>Cytophagales</taxon>
        <taxon>Reichenbachiellaceae</taxon>
        <taxon>Reichenbachiella</taxon>
    </lineage>
</organism>
<dbReference type="PROSITE" id="PS50110">
    <property type="entry name" value="RESPONSE_REGULATORY"/>
    <property type="match status" value="1"/>
</dbReference>
<sequence>MTTILVVDDSKFQRETIKNVLEEAGYEVIGEAANGEDAIKLALILKPEIITLDNVLPDMFGLDVMDELNDVDFKAKVIMISAVGQDIAQREAKEIGILEYIVKPFEKQDLLDKVLKLATMERF</sequence>
<evidence type="ECO:0000256" key="2">
    <source>
        <dbReference type="PROSITE-ProRule" id="PRU00169"/>
    </source>
</evidence>